<comment type="subunit">
    <text evidence="10">Probably interacts with PlsX.</text>
</comment>
<evidence type="ECO:0000256" key="1">
    <source>
        <dbReference type="ARBA" id="ARBA00022475"/>
    </source>
</evidence>
<evidence type="ECO:0000256" key="4">
    <source>
        <dbReference type="ARBA" id="ARBA00022692"/>
    </source>
</evidence>
<dbReference type="InterPro" id="IPR003811">
    <property type="entry name" value="G3P_acylTferase_PlsY"/>
</dbReference>
<evidence type="ECO:0000256" key="10">
    <source>
        <dbReference type="HAMAP-Rule" id="MF_01043"/>
    </source>
</evidence>
<feature type="transmembrane region" description="Helical" evidence="10">
    <location>
        <begin position="55"/>
        <end position="77"/>
    </location>
</feature>
<comment type="function">
    <text evidence="10">Catalyzes the transfer of an acyl group from acyl-phosphate (acyl-PO(4)) to glycerol-3-phosphate (G3P) to form lysophosphatidic acid (LPA). This enzyme utilizes acyl-phosphate as fatty acyl donor, but not acyl-CoA or acyl-ACP.</text>
</comment>
<proteinExistence type="inferred from homology"/>
<dbReference type="HAMAP" id="MF_01043">
    <property type="entry name" value="PlsY"/>
    <property type="match status" value="1"/>
</dbReference>
<feature type="transmembrane region" description="Helical" evidence="10">
    <location>
        <begin position="114"/>
        <end position="136"/>
    </location>
</feature>
<dbReference type="SMART" id="SM01207">
    <property type="entry name" value="G3P_acyltransf"/>
    <property type="match status" value="1"/>
</dbReference>
<evidence type="ECO:0000256" key="5">
    <source>
        <dbReference type="ARBA" id="ARBA00022989"/>
    </source>
</evidence>
<comment type="pathway">
    <text evidence="10">Lipid metabolism; phospholipid metabolism.</text>
</comment>
<keyword evidence="9 10" id="KW-1208">Phospholipid metabolism</keyword>
<feature type="transmembrane region" description="Helical" evidence="10">
    <location>
        <begin position="83"/>
        <end position="102"/>
    </location>
</feature>
<keyword evidence="12" id="KW-1185">Reference proteome</keyword>
<evidence type="ECO:0000256" key="9">
    <source>
        <dbReference type="ARBA" id="ARBA00023264"/>
    </source>
</evidence>
<keyword evidence="3 10" id="KW-0808">Transferase</keyword>
<accession>A0A926DI40</accession>
<keyword evidence="6 10" id="KW-0443">Lipid metabolism</keyword>
<evidence type="ECO:0000313" key="11">
    <source>
        <dbReference type="EMBL" id="MBC8537674.1"/>
    </source>
</evidence>
<dbReference type="GO" id="GO:0008654">
    <property type="term" value="P:phospholipid biosynthetic process"/>
    <property type="evidence" value="ECO:0007669"/>
    <property type="project" value="UniProtKB-UniRule"/>
</dbReference>
<keyword evidence="5 10" id="KW-1133">Transmembrane helix</keyword>
<dbReference type="GO" id="GO:0043772">
    <property type="term" value="F:acyl-phosphate glycerol-3-phosphate acyltransferase activity"/>
    <property type="evidence" value="ECO:0007669"/>
    <property type="project" value="UniProtKB-UniRule"/>
</dbReference>
<comment type="caution">
    <text evidence="11">The sequence shown here is derived from an EMBL/GenBank/DDBJ whole genome shotgun (WGS) entry which is preliminary data.</text>
</comment>
<comment type="catalytic activity">
    <reaction evidence="10">
        <text>an acyl phosphate + sn-glycerol 3-phosphate = a 1-acyl-sn-glycero-3-phosphate + phosphate</text>
        <dbReference type="Rhea" id="RHEA:34075"/>
        <dbReference type="ChEBI" id="CHEBI:43474"/>
        <dbReference type="ChEBI" id="CHEBI:57597"/>
        <dbReference type="ChEBI" id="CHEBI:57970"/>
        <dbReference type="ChEBI" id="CHEBI:59918"/>
        <dbReference type="EC" id="2.3.1.275"/>
    </reaction>
</comment>
<name>A0A926DI40_9FIRM</name>
<reference evidence="11" key="1">
    <citation type="submission" date="2020-08" db="EMBL/GenBank/DDBJ databases">
        <title>Genome public.</title>
        <authorList>
            <person name="Liu C."/>
            <person name="Sun Q."/>
        </authorList>
    </citation>
    <scope>NUCLEOTIDE SEQUENCE</scope>
    <source>
        <strain evidence="11">NSJ-63</strain>
    </source>
</reference>
<evidence type="ECO:0000313" key="12">
    <source>
        <dbReference type="Proteomes" id="UP000617951"/>
    </source>
</evidence>
<keyword evidence="1 10" id="KW-1003">Cell membrane</keyword>
<evidence type="ECO:0000256" key="6">
    <source>
        <dbReference type="ARBA" id="ARBA00023098"/>
    </source>
</evidence>
<dbReference type="Pfam" id="PF02660">
    <property type="entry name" value="G3P_acyltransf"/>
    <property type="match status" value="1"/>
</dbReference>
<feature type="transmembrane region" description="Helical" evidence="10">
    <location>
        <begin position="156"/>
        <end position="178"/>
    </location>
</feature>
<evidence type="ECO:0000256" key="8">
    <source>
        <dbReference type="ARBA" id="ARBA00023209"/>
    </source>
</evidence>
<dbReference type="AlphaFoldDB" id="A0A926DI40"/>
<evidence type="ECO:0000256" key="7">
    <source>
        <dbReference type="ARBA" id="ARBA00023136"/>
    </source>
</evidence>
<evidence type="ECO:0000256" key="3">
    <source>
        <dbReference type="ARBA" id="ARBA00022679"/>
    </source>
</evidence>
<dbReference type="PANTHER" id="PTHR30309">
    <property type="entry name" value="INNER MEMBRANE PROTEIN YGIH"/>
    <property type="match status" value="1"/>
</dbReference>
<dbReference type="Proteomes" id="UP000617951">
    <property type="component" value="Unassembled WGS sequence"/>
</dbReference>
<dbReference type="NCBIfam" id="TIGR00023">
    <property type="entry name" value="glycerol-3-phosphate 1-O-acyltransferase PlsY"/>
    <property type="match status" value="1"/>
</dbReference>
<keyword evidence="8 10" id="KW-0594">Phospholipid biosynthesis</keyword>
<dbReference type="EC" id="2.3.1.275" evidence="10"/>
<feature type="transmembrane region" description="Helical" evidence="10">
    <location>
        <begin position="6"/>
        <end position="26"/>
    </location>
</feature>
<dbReference type="RefSeq" id="WP_249279554.1">
    <property type="nucleotide sequence ID" value="NZ_JACRSS010000001.1"/>
</dbReference>
<evidence type="ECO:0000256" key="2">
    <source>
        <dbReference type="ARBA" id="ARBA00022516"/>
    </source>
</evidence>
<gene>
    <name evidence="10 11" type="primary">plsY</name>
    <name evidence="11" type="ORF">H8693_01855</name>
</gene>
<keyword evidence="4 10" id="KW-0812">Transmembrane</keyword>
<dbReference type="GO" id="GO:0005886">
    <property type="term" value="C:plasma membrane"/>
    <property type="evidence" value="ECO:0007669"/>
    <property type="project" value="UniProtKB-SubCell"/>
</dbReference>
<sequence length="199" mass="21464">MDAWVYVAIGIGAYLWGSLSPALIISDRIGKKDVRKYGSGNAGTTNMMRTFGWKFGLMTFVLDVIKGVAAALVGRWLGGQIGMSVAAVFVIVGHNWPVYYGFKGGKGIASTLGVMFVLMPVQTAVLLPVVILIMALTRYVSVGSMLGVILESICVFIFYPGETLLQVTVVVLTVLALFGHRGNIKRLCNGTENKLSFHK</sequence>
<keyword evidence="11" id="KW-0012">Acyltransferase</keyword>
<dbReference type="PANTHER" id="PTHR30309:SF0">
    <property type="entry name" value="GLYCEROL-3-PHOSPHATE ACYLTRANSFERASE-RELATED"/>
    <property type="match status" value="1"/>
</dbReference>
<comment type="subcellular location">
    <subcellularLocation>
        <location evidence="10">Cell membrane</location>
        <topology evidence="10">Multi-pass membrane protein</topology>
    </subcellularLocation>
</comment>
<organism evidence="11 12">
    <name type="scientific">Guopingia tenuis</name>
    <dbReference type="NCBI Taxonomy" id="2763656"/>
    <lineage>
        <taxon>Bacteria</taxon>
        <taxon>Bacillati</taxon>
        <taxon>Bacillota</taxon>
        <taxon>Clostridia</taxon>
        <taxon>Christensenellales</taxon>
        <taxon>Christensenellaceae</taxon>
        <taxon>Guopingia</taxon>
    </lineage>
</organism>
<keyword evidence="7 10" id="KW-0472">Membrane</keyword>
<dbReference type="EMBL" id="JACRSS010000001">
    <property type="protein sequence ID" value="MBC8537674.1"/>
    <property type="molecule type" value="Genomic_DNA"/>
</dbReference>
<protein>
    <recommendedName>
        <fullName evidence="10">Glycerol-3-phosphate acyltransferase</fullName>
    </recommendedName>
    <alternativeName>
        <fullName evidence="10">Acyl-PO4 G3P acyltransferase</fullName>
    </alternativeName>
    <alternativeName>
        <fullName evidence="10">Acyl-phosphate--glycerol-3-phosphate acyltransferase</fullName>
    </alternativeName>
    <alternativeName>
        <fullName evidence="10">G3P acyltransferase</fullName>
        <shortName evidence="10">GPAT</shortName>
        <ecNumber evidence="10">2.3.1.275</ecNumber>
    </alternativeName>
    <alternativeName>
        <fullName evidence="10">Lysophosphatidic acid synthase</fullName>
        <shortName evidence="10">LPA synthase</shortName>
    </alternativeName>
</protein>
<comment type="similarity">
    <text evidence="10">Belongs to the PlsY family.</text>
</comment>
<keyword evidence="2 10" id="KW-0444">Lipid biosynthesis</keyword>